<reference evidence="2 3" key="1">
    <citation type="submission" date="2014-04" db="EMBL/GenBank/DDBJ databases">
        <title>Draft genome sequence of Bacillus azotoformans MEV2011, a (co-) denitrifying strain unable to grow in the presence of oxygen.</title>
        <authorList>
            <person name="Nielsen M."/>
            <person name="Schreiber L."/>
            <person name="Finster K."/>
            <person name="Schramm A."/>
        </authorList>
    </citation>
    <scope>NUCLEOTIDE SEQUENCE [LARGE SCALE GENOMIC DNA]</scope>
    <source>
        <strain evidence="2 3">MEV2011</strain>
    </source>
</reference>
<dbReference type="InterPro" id="IPR035255">
    <property type="entry name" value="DUF5348"/>
</dbReference>
<dbReference type="AlphaFoldDB" id="A0A072NMK5"/>
<dbReference type="Proteomes" id="UP000027936">
    <property type="component" value="Unassembled WGS sequence"/>
</dbReference>
<accession>A0A072NMK5</accession>
<name>A0A072NMK5_SCHAZ</name>
<evidence type="ECO:0000259" key="1">
    <source>
        <dbReference type="Pfam" id="PF17295"/>
    </source>
</evidence>
<dbReference type="OrthoDB" id="9554183at2"/>
<organism evidence="2 3">
    <name type="scientific">Schinkia azotoformans MEV2011</name>
    <dbReference type="NCBI Taxonomy" id="1348973"/>
    <lineage>
        <taxon>Bacteria</taxon>
        <taxon>Bacillati</taxon>
        <taxon>Bacillota</taxon>
        <taxon>Bacilli</taxon>
        <taxon>Bacillales</taxon>
        <taxon>Bacillaceae</taxon>
        <taxon>Calidifontibacillus/Schinkia group</taxon>
        <taxon>Schinkia</taxon>
    </lineage>
</organism>
<sequence>MRKRWNDMKYNEDLDCWIVFWGDNTGYKVRCGDWFDLHLGDGRKLSCRMELGKQWFIVVGRNDTRLYLKPNETYQVDI</sequence>
<evidence type="ECO:0000313" key="3">
    <source>
        <dbReference type="Proteomes" id="UP000027936"/>
    </source>
</evidence>
<proteinExistence type="predicted"/>
<gene>
    <name evidence="2" type="ORF">M670_01872</name>
</gene>
<dbReference type="RefSeq" id="WP_035195161.1">
    <property type="nucleotide sequence ID" value="NZ_JJRY01000006.1"/>
</dbReference>
<dbReference type="Gene3D" id="2.40.10.390">
    <property type="match status" value="1"/>
</dbReference>
<dbReference type="EMBL" id="JJRY01000006">
    <property type="protein sequence ID" value="KEF38661.1"/>
    <property type="molecule type" value="Genomic_DNA"/>
</dbReference>
<evidence type="ECO:0000313" key="2">
    <source>
        <dbReference type="EMBL" id="KEF38661.1"/>
    </source>
</evidence>
<protein>
    <recommendedName>
        <fullName evidence="1">DUF5348 domain-containing protein</fullName>
    </recommendedName>
</protein>
<feature type="domain" description="DUF5348" evidence="1">
    <location>
        <begin position="8"/>
        <end position="78"/>
    </location>
</feature>
<dbReference type="Pfam" id="PF17295">
    <property type="entry name" value="DUF5348"/>
    <property type="match status" value="1"/>
</dbReference>
<comment type="caution">
    <text evidence="2">The sequence shown here is derived from an EMBL/GenBank/DDBJ whole genome shotgun (WGS) entry which is preliminary data.</text>
</comment>
<dbReference type="PATRIC" id="fig|1348973.3.peg.1820"/>